<feature type="compositionally biased region" description="Basic residues" evidence="1">
    <location>
        <begin position="168"/>
        <end position="180"/>
    </location>
</feature>
<name>A0A9P5KRX1_GEOCN</name>
<protein>
    <recommendedName>
        <fullName evidence="4">BED-type domain-containing protein</fullName>
    </recommendedName>
</protein>
<dbReference type="Proteomes" id="UP000750522">
    <property type="component" value="Unassembled WGS sequence"/>
</dbReference>
<reference evidence="2" key="2">
    <citation type="submission" date="2020-01" db="EMBL/GenBank/DDBJ databases">
        <authorList>
            <person name="Perkins V."/>
            <person name="Lessard M.-H."/>
            <person name="Dugat-Bony E."/>
            <person name="Frenette M."/>
            <person name="Labrie S."/>
        </authorList>
    </citation>
    <scope>NUCLEOTIDE SEQUENCE</scope>
    <source>
        <strain evidence="2">LMA-70</strain>
    </source>
</reference>
<feature type="compositionally biased region" description="Polar residues" evidence="1">
    <location>
        <begin position="158"/>
        <end position="167"/>
    </location>
</feature>
<feature type="region of interest" description="Disordered" evidence="1">
    <location>
        <begin position="1"/>
        <end position="58"/>
    </location>
</feature>
<feature type="compositionally biased region" description="Polar residues" evidence="1">
    <location>
        <begin position="25"/>
        <end position="34"/>
    </location>
</feature>
<comment type="caution">
    <text evidence="2">The sequence shown here is derived from an EMBL/GenBank/DDBJ whole genome shotgun (WGS) entry which is preliminary data.</text>
</comment>
<feature type="compositionally biased region" description="Polar residues" evidence="1">
    <location>
        <begin position="1"/>
        <end position="16"/>
    </location>
</feature>
<evidence type="ECO:0000313" key="2">
    <source>
        <dbReference type="EMBL" id="KAF5096827.1"/>
    </source>
</evidence>
<feature type="compositionally biased region" description="Polar residues" evidence="1">
    <location>
        <begin position="131"/>
        <end position="146"/>
    </location>
</feature>
<evidence type="ECO:0000313" key="3">
    <source>
        <dbReference type="Proteomes" id="UP000750522"/>
    </source>
</evidence>
<accession>A0A9P5KRX1</accession>
<proteinExistence type="predicted"/>
<dbReference type="AlphaFoldDB" id="A0A9P5KRX1"/>
<sequence length="461" mass="50402">MLTHNHSSMRKQSLVLNTPPCAPVSSLSDSTPRTPRSALVSPNRVVKKHSKNITKRRPRTSHIWNYSTTNPEEGITLNGDGQEVWVCSICKDKKTTYLLSGGTAAPIRHLSRVHNIEPTPNSSRPRRHSKQPSQSSINLIETTRATSISSSSSKKLSFDTNSISTSPIRKRSSVSHKHSKSVSDASARPKNFLDFDIDSMDSVPTTPSELLTSVGVEFSDPFSTTSALTDTPATPVLLPPARLSLPNSYNTYTALRTSETDDLPFQLHNLVPHTSLLSEETTDEFNLGITMDPKDPLSIPDESVFTSPLSSVSSSSSASPENMKLTLNSPVSFDIPATNSTVPAAENNNQHVHVNVESANRALLKMVIDYDVPPSVFQSEIFKSFCDSLNPEASTALPTINGGIDTSRNSSDAWSSLGNAYDTLDSTLKYTLEDPSAGISNYNMQNWYMYNDLSSVNNFFQ</sequence>
<feature type="region of interest" description="Disordered" evidence="1">
    <location>
        <begin position="110"/>
        <end position="185"/>
    </location>
</feature>
<evidence type="ECO:0008006" key="4">
    <source>
        <dbReference type="Google" id="ProtNLM"/>
    </source>
</evidence>
<reference evidence="2" key="1">
    <citation type="journal article" date="2020" name="Front. Microbiol.">
        <title>Phenotypic and Genetic Characterization of the Cheese Ripening Yeast Geotrichum candidum.</title>
        <authorList>
            <person name="Perkins V."/>
            <person name="Vignola S."/>
            <person name="Lessard M.H."/>
            <person name="Plante P.L."/>
            <person name="Corbeil J."/>
            <person name="Dugat-Bony E."/>
            <person name="Frenette M."/>
            <person name="Labrie S."/>
        </authorList>
    </citation>
    <scope>NUCLEOTIDE SEQUENCE</scope>
    <source>
        <strain evidence="2">LMA-70</strain>
    </source>
</reference>
<organism evidence="2 3">
    <name type="scientific">Geotrichum candidum</name>
    <name type="common">Oospora lactis</name>
    <name type="synonym">Dipodascus geotrichum</name>
    <dbReference type="NCBI Taxonomy" id="1173061"/>
    <lineage>
        <taxon>Eukaryota</taxon>
        <taxon>Fungi</taxon>
        <taxon>Dikarya</taxon>
        <taxon>Ascomycota</taxon>
        <taxon>Saccharomycotina</taxon>
        <taxon>Dipodascomycetes</taxon>
        <taxon>Dipodascales</taxon>
        <taxon>Dipodascaceae</taxon>
        <taxon>Geotrichum</taxon>
    </lineage>
</organism>
<evidence type="ECO:0000256" key="1">
    <source>
        <dbReference type="SAM" id="MobiDB-lite"/>
    </source>
</evidence>
<dbReference type="EMBL" id="QQZK01000106">
    <property type="protein sequence ID" value="KAF5096827.1"/>
    <property type="molecule type" value="Genomic_DNA"/>
</dbReference>
<feature type="compositionally biased region" description="Basic residues" evidence="1">
    <location>
        <begin position="45"/>
        <end position="58"/>
    </location>
</feature>
<gene>
    <name evidence="2" type="ORF">DV451_004067</name>
</gene>